<evidence type="ECO:0000313" key="1">
    <source>
        <dbReference type="EMBL" id="KVP97796.1"/>
    </source>
</evidence>
<name>A0AAW3N1C0_9BURK</name>
<keyword evidence="2" id="KW-1185">Reference proteome</keyword>
<dbReference type="RefSeq" id="WP_059928271.1">
    <property type="nucleotide sequence ID" value="NZ_LPBG01000117.1"/>
</dbReference>
<reference evidence="1 2" key="1">
    <citation type="submission" date="2015-11" db="EMBL/GenBank/DDBJ databases">
        <title>Expanding the genomic diversity of Burkholderia species for the development of highly accurate diagnostics.</title>
        <authorList>
            <person name="Sahl J."/>
            <person name="Keim P."/>
            <person name="Wagner D."/>
        </authorList>
    </citation>
    <scope>NUCLEOTIDE SEQUENCE [LARGE SCALE GENOMIC DNA]</scope>
    <source>
        <strain evidence="1 2">MSMB1808WGS</strain>
    </source>
</reference>
<sequence length="145" mass="17110">MSSTLTAEDLRLLQYFWQEKRDLSCWTGFKEALPRIEAGFPGLARAWRAMVVAPRMVTAVLYYLRDHSDERTVSRALTEDELSELWWAWTAREDLTYASWFTSRIPALELDYPELVKAWRDYQSAQEAMDKVMEQADRLYESLDD</sequence>
<organism evidence="1 2">
    <name type="scientific">Burkholderia ubonensis</name>
    <dbReference type="NCBI Taxonomy" id="101571"/>
    <lineage>
        <taxon>Bacteria</taxon>
        <taxon>Pseudomonadati</taxon>
        <taxon>Pseudomonadota</taxon>
        <taxon>Betaproteobacteria</taxon>
        <taxon>Burkholderiales</taxon>
        <taxon>Burkholderiaceae</taxon>
        <taxon>Burkholderia</taxon>
        <taxon>Burkholderia cepacia complex</taxon>
    </lineage>
</organism>
<accession>A0AAW3N1C0</accession>
<dbReference type="AlphaFoldDB" id="A0AAW3N1C0"/>
<evidence type="ECO:0000313" key="2">
    <source>
        <dbReference type="Proteomes" id="UP000056453"/>
    </source>
</evidence>
<proteinExistence type="predicted"/>
<dbReference type="EMBL" id="LPBJ01000047">
    <property type="protein sequence ID" value="KVP97796.1"/>
    <property type="molecule type" value="Genomic_DNA"/>
</dbReference>
<protein>
    <submittedName>
        <fullName evidence="1">Uncharacterized protein</fullName>
    </submittedName>
</protein>
<gene>
    <name evidence="1" type="ORF">WJ96_04300</name>
</gene>
<dbReference type="Proteomes" id="UP000056453">
    <property type="component" value="Unassembled WGS sequence"/>
</dbReference>
<comment type="caution">
    <text evidence="1">The sequence shown here is derived from an EMBL/GenBank/DDBJ whole genome shotgun (WGS) entry which is preliminary data.</text>
</comment>